<reference evidence="3" key="2">
    <citation type="submission" date="2023-06" db="EMBL/GenBank/DDBJ databases">
        <authorList>
            <person name="Swenson N.G."/>
            <person name="Wegrzyn J.L."/>
            <person name="Mcevoy S.L."/>
        </authorList>
    </citation>
    <scope>NUCLEOTIDE SEQUENCE</scope>
    <source>
        <strain evidence="3">NS2018</strain>
        <tissue evidence="3">Leaf</tissue>
    </source>
</reference>
<proteinExistence type="predicted"/>
<dbReference type="PANTHER" id="PTHR31181">
    <property type="entry name" value="EGG CELL-SECRETED PROTEIN 1.4"/>
    <property type="match status" value="1"/>
</dbReference>
<dbReference type="InterPro" id="IPR008502">
    <property type="entry name" value="Prolamin-like"/>
</dbReference>
<dbReference type="AlphaFoldDB" id="A0AA39VRU9"/>
<evidence type="ECO:0000313" key="3">
    <source>
        <dbReference type="EMBL" id="KAK0587968.1"/>
    </source>
</evidence>
<protein>
    <recommendedName>
        <fullName evidence="2">Prolamin-like domain-containing protein</fullName>
    </recommendedName>
</protein>
<keyword evidence="4" id="KW-1185">Reference proteome</keyword>
<name>A0AA39VRU9_ACESA</name>
<dbReference type="GO" id="GO:0009567">
    <property type="term" value="P:double fertilization forming a zygote and endosperm"/>
    <property type="evidence" value="ECO:0007669"/>
    <property type="project" value="TreeGrafter"/>
</dbReference>
<feature type="domain" description="Prolamin-like" evidence="2">
    <location>
        <begin position="53"/>
        <end position="106"/>
    </location>
</feature>
<reference evidence="3" key="1">
    <citation type="journal article" date="2022" name="Plant J.">
        <title>Strategies of tolerance reflected in two North American maple genomes.</title>
        <authorList>
            <person name="McEvoy S.L."/>
            <person name="Sezen U.U."/>
            <person name="Trouern-Trend A."/>
            <person name="McMahon S.M."/>
            <person name="Schaberg P.G."/>
            <person name="Yang J."/>
            <person name="Wegrzyn J.L."/>
            <person name="Swenson N.G."/>
        </authorList>
    </citation>
    <scope>NUCLEOTIDE SEQUENCE</scope>
    <source>
        <strain evidence="3">NS2018</strain>
    </source>
</reference>
<dbReference type="Pfam" id="PF05617">
    <property type="entry name" value="Prolamin_like"/>
    <property type="match status" value="1"/>
</dbReference>
<evidence type="ECO:0000256" key="1">
    <source>
        <dbReference type="ARBA" id="ARBA00022729"/>
    </source>
</evidence>
<dbReference type="GO" id="GO:0080155">
    <property type="term" value="P:regulation of double fertilization forming a zygote and endosperm"/>
    <property type="evidence" value="ECO:0007669"/>
    <property type="project" value="TreeGrafter"/>
</dbReference>
<dbReference type="GO" id="GO:0005576">
    <property type="term" value="C:extracellular region"/>
    <property type="evidence" value="ECO:0007669"/>
    <property type="project" value="TreeGrafter"/>
</dbReference>
<keyword evidence="1" id="KW-0732">Signal</keyword>
<accession>A0AA39VRU9</accession>
<organism evidence="3 4">
    <name type="scientific">Acer saccharum</name>
    <name type="common">Sugar maple</name>
    <dbReference type="NCBI Taxonomy" id="4024"/>
    <lineage>
        <taxon>Eukaryota</taxon>
        <taxon>Viridiplantae</taxon>
        <taxon>Streptophyta</taxon>
        <taxon>Embryophyta</taxon>
        <taxon>Tracheophyta</taxon>
        <taxon>Spermatophyta</taxon>
        <taxon>Magnoliopsida</taxon>
        <taxon>eudicotyledons</taxon>
        <taxon>Gunneridae</taxon>
        <taxon>Pentapetalae</taxon>
        <taxon>rosids</taxon>
        <taxon>malvids</taxon>
        <taxon>Sapindales</taxon>
        <taxon>Sapindaceae</taxon>
        <taxon>Hippocastanoideae</taxon>
        <taxon>Acereae</taxon>
        <taxon>Acer</taxon>
    </lineage>
</organism>
<dbReference type="Proteomes" id="UP001168877">
    <property type="component" value="Unassembled WGS sequence"/>
</dbReference>
<dbReference type="PANTHER" id="PTHR31181:SF67">
    <property type="entry name" value="PROLAMIN-LIKE PROTEIN (DUF1278)"/>
    <property type="match status" value="1"/>
</dbReference>
<evidence type="ECO:0000313" key="4">
    <source>
        <dbReference type="Proteomes" id="UP001168877"/>
    </source>
</evidence>
<dbReference type="EMBL" id="JAUESC010000382">
    <property type="protein sequence ID" value="KAK0587968.1"/>
    <property type="molecule type" value="Genomic_DNA"/>
</dbReference>
<dbReference type="GO" id="GO:0031982">
    <property type="term" value="C:vesicle"/>
    <property type="evidence" value="ECO:0007669"/>
    <property type="project" value="TreeGrafter"/>
</dbReference>
<sequence>MDVQELMAKTWSSSIQATSAADVEPAWYWYGRGAHPPLQAPKSPLFSDPKVKKCLSDLPSVHTCMRDIYKSFWNHNAASNLKPECCSAVQKLDKDCSSTVFRCFNNPFFSALLECLLC</sequence>
<evidence type="ECO:0000259" key="2">
    <source>
        <dbReference type="Pfam" id="PF05617"/>
    </source>
</evidence>
<comment type="caution">
    <text evidence="3">The sequence shown here is derived from an EMBL/GenBank/DDBJ whole genome shotgun (WGS) entry which is preliminary data.</text>
</comment>
<dbReference type="GO" id="GO:2000008">
    <property type="term" value="P:regulation of protein localization to cell surface"/>
    <property type="evidence" value="ECO:0007669"/>
    <property type="project" value="TreeGrafter"/>
</dbReference>
<gene>
    <name evidence="3" type="ORF">LWI29_032091</name>
</gene>